<dbReference type="AlphaFoldDB" id="A0A0A2XZ12"/>
<dbReference type="EMBL" id="JPXY01000046">
    <property type="protein sequence ID" value="KGQ30559.1"/>
    <property type="molecule type" value="Genomic_DNA"/>
</dbReference>
<sequence>MSEIKHIDAGNRLSEATIYAGIVYLAGQVAEDSSLNAYEQTQQVLQLIDILLEKSGSDKSRILRAEIFLADMNDYAEMNRAWDQWVVVGKAPARSTVEAKLADPNWKVEIVITAACK</sequence>
<dbReference type="InterPro" id="IPR035709">
    <property type="entry name" value="YoaB-like"/>
</dbReference>
<accession>A0A0A2XZ12</accession>
<evidence type="ECO:0000256" key="1">
    <source>
        <dbReference type="ARBA" id="ARBA00010552"/>
    </source>
</evidence>
<dbReference type="PANTHER" id="PTHR47328:SF1">
    <property type="entry name" value="RUTC FAMILY PROTEIN YOAB"/>
    <property type="match status" value="1"/>
</dbReference>
<organism evidence="2 3">
    <name type="scientific">Gallibacterium genomosp. 2</name>
    <dbReference type="NCBI Taxonomy" id="155517"/>
    <lineage>
        <taxon>Bacteria</taxon>
        <taxon>Pseudomonadati</taxon>
        <taxon>Pseudomonadota</taxon>
        <taxon>Gammaproteobacteria</taxon>
        <taxon>Pasteurellales</taxon>
        <taxon>Pasteurellaceae</taxon>
        <taxon>Gallibacterium</taxon>
    </lineage>
</organism>
<dbReference type="PANTHER" id="PTHR47328">
    <property type="match status" value="1"/>
</dbReference>
<evidence type="ECO:0000313" key="2">
    <source>
        <dbReference type="EMBL" id="KGQ30559.1"/>
    </source>
</evidence>
<dbReference type="InterPro" id="IPR035959">
    <property type="entry name" value="RutC-like_sf"/>
</dbReference>
<comment type="similarity">
    <text evidence="1">Belongs to the RutC family.</text>
</comment>
<protein>
    <submittedName>
        <fullName evidence="2">Aminoacrylate peracid reductase</fullName>
    </submittedName>
</protein>
<keyword evidence="3" id="KW-1185">Reference proteome</keyword>
<dbReference type="PROSITE" id="PS01094">
    <property type="entry name" value="UPF0076"/>
    <property type="match status" value="1"/>
</dbReference>
<dbReference type="Proteomes" id="UP000030418">
    <property type="component" value="Unassembled WGS sequence"/>
</dbReference>
<dbReference type="Gene3D" id="3.30.1330.40">
    <property type="entry name" value="RutC-like"/>
    <property type="match status" value="1"/>
</dbReference>
<dbReference type="GeneID" id="77264167"/>
<proteinExistence type="inferred from homology"/>
<evidence type="ECO:0000313" key="3">
    <source>
        <dbReference type="Proteomes" id="UP000030418"/>
    </source>
</evidence>
<dbReference type="Pfam" id="PF01042">
    <property type="entry name" value="Ribonuc_L-PSP"/>
    <property type="match status" value="1"/>
</dbReference>
<dbReference type="InterPro" id="IPR006175">
    <property type="entry name" value="YjgF/YER057c/UK114"/>
</dbReference>
<gene>
    <name evidence="2" type="ORF">P375_09690</name>
</gene>
<dbReference type="SUPFAM" id="SSF55298">
    <property type="entry name" value="YjgF-like"/>
    <property type="match status" value="1"/>
</dbReference>
<dbReference type="CDD" id="cd06150">
    <property type="entry name" value="YjgF_YER057c_UK114_like_2"/>
    <property type="match status" value="1"/>
</dbReference>
<comment type="caution">
    <text evidence="2">The sequence shown here is derived from an EMBL/GenBank/DDBJ whole genome shotgun (WGS) entry which is preliminary data.</text>
</comment>
<dbReference type="InterPro" id="IPR019897">
    <property type="entry name" value="RidA_CS"/>
</dbReference>
<dbReference type="RefSeq" id="WP_018346794.1">
    <property type="nucleotide sequence ID" value="NZ_JPXY01000046.1"/>
</dbReference>
<reference evidence="2 3" key="1">
    <citation type="submission" date="2014-08" db="EMBL/GenBank/DDBJ databases">
        <title>Chaperone-usher fimbriae in a diverse selection of Gallibacterium genomes.</title>
        <authorList>
            <person name="Kudirkiene E."/>
            <person name="Bager R.J."/>
            <person name="Johnson T.J."/>
            <person name="Bojesen A.M."/>
        </authorList>
    </citation>
    <scope>NUCLEOTIDE SEQUENCE [LARGE SCALE GENOMIC DNA]</scope>
    <source>
        <strain evidence="2 3">CCM5976</strain>
    </source>
</reference>
<name>A0A0A2XZ12_9PAST</name>